<dbReference type="InterPro" id="IPR025438">
    <property type="entry name" value="DUF4180"/>
</dbReference>
<gene>
    <name evidence="2" type="ORF">Mth01_35300</name>
</gene>
<comment type="caution">
    <text evidence="2">The sequence shown here is derived from an EMBL/GenBank/DDBJ whole genome shotgun (WGS) entry which is preliminary data.</text>
</comment>
<evidence type="ECO:0000313" key="3">
    <source>
        <dbReference type="Proteomes" id="UP000610966"/>
    </source>
</evidence>
<organism evidence="2 3">
    <name type="scientific">Sphaerimonospora thailandensis</name>
    <dbReference type="NCBI Taxonomy" id="795644"/>
    <lineage>
        <taxon>Bacteria</taxon>
        <taxon>Bacillati</taxon>
        <taxon>Actinomycetota</taxon>
        <taxon>Actinomycetes</taxon>
        <taxon>Streptosporangiales</taxon>
        <taxon>Streptosporangiaceae</taxon>
        <taxon>Sphaerimonospora</taxon>
    </lineage>
</organism>
<feature type="domain" description="DUF4180" evidence="1">
    <location>
        <begin position="9"/>
        <end position="119"/>
    </location>
</feature>
<dbReference type="EMBL" id="BOOG01000033">
    <property type="protein sequence ID" value="GIH71277.1"/>
    <property type="molecule type" value="Genomic_DNA"/>
</dbReference>
<dbReference type="Pfam" id="PF13788">
    <property type="entry name" value="DUF4180"/>
    <property type="match status" value="1"/>
</dbReference>
<dbReference type="Proteomes" id="UP000610966">
    <property type="component" value="Unassembled WGS sequence"/>
</dbReference>
<protein>
    <recommendedName>
        <fullName evidence="1">DUF4180 domain-containing protein</fullName>
    </recommendedName>
</protein>
<dbReference type="RefSeq" id="WP_204016979.1">
    <property type="nucleotide sequence ID" value="NZ_BOOG01000033.1"/>
</dbReference>
<dbReference type="AlphaFoldDB" id="A0A8J3RCD5"/>
<evidence type="ECO:0000259" key="1">
    <source>
        <dbReference type="Pfam" id="PF13788"/>
    </source>
</evidence>
<keyword evidence="3" id="KW-1185">Reference proteome</keyword>
<proteinExistence type="predicted"/>
<evidence type="ECO:0000313" key="2">
    <source>
        <dbReference type="EMBL" id="GIH71277.1"/>
    </source>
</evidence>
<accession>A0A8J3RCD5</accession>
<reference evidence="2" key="1">
    <citation type="submission" date="2021-01" db="EMBL/GenBank/DDBJ databases">
        <title>Whole genome shotgun sequence of Sphaerimonospora thailandensis NBRC 107569.</title>
        <authorList>
            <person name="Komaki H."/>
            <person name="Tamura T."/>
        </authorList>
    </citation>
    <scope>NUCLEOTIDE SEQUENCE</scope>
    <source>
        <strain evidence="2">NBRC 107569</strain>
    </source>
</reference>
<name>A0A8J3RCD5_9ACTN</name>
<sequence>MTDALQQINGTPVFVCAADGEPLRGERDAVDLIGNASYQGAEWVAVPAGRFTDDFFRLRTRVAGEIAQKFVNYRLGLAVVGDISRHTAASTALRDFVYESNRGTQLWFVPDMDTLRDRLGPAPASSESVARR</sequence>